<evidence type="ECO:0000256" key="1">
    <source>
        <dbReference type="ARBA" id="ARBA00004141"/>
    </source>
</evidence>
<keyword evidence="12" id="KW-1185">Reference proteome</keyword>
<dbReference type="Proteomes" id="UP000288216">
    <property type="component" value="Unassembled WGS sequence"/>
</dbReference>
<dbReference type="OrthoDB" id="8737882at2759"/>
<dbReference type="InterPro" id="IPR008253">
    <property type="entry name" value="Marvel"/>
</dbReference>
<feature type="domain" description="MARVEL" evidence="10">
    <location>
        <begin position="13"/>
        <end position="146"/>
    </location>
</feature>
<feature type="transmembrane region" description="Helical" evidence="9">
    <location>
        <begin position="190"/>
        <end position="210"/>
    </location>
</feature>
<proteinExistence type="inferred from homology"/>
<feature type="transmembrane region" description="Helical" evidence="9">
    <location>
        <begin position="12"/>
        <end position="36"/>
    </location>
</feature>
<feature type="transmembrane region" description="Helical" evidence="9">
    <location>
        <begin position="85"/>
        <end position="107"/>
    </location>
</feature>
<keyword evidence="2 8" id="KW-0812">Transmembrane</keyword>
<dbReference type="GO" id="GO:0016020">
    <property type="term" value="C:membrane"/>
    <property type="evidence" value="ECO:0007669"/>
    <property type="project" value="UniProtKB-SubCell"/>
</dbReference>
<feature type="transmembrane region" description="Helical" evidence="9">
    <location>
        <begin position="222"/>
        <end position="244"/>
    </location>
</feature>
<dbReference type="InterPro" id="IPR047123">
    <property type="entry name" value="MYADM-like"/>
</dbReference>
<feature type="transmembrane region" description="Helical" evidence="9">
    <location>
        <begin position="157"/>
        <end position="178"/>
    </location>
</feature>
<dbReference type="PANTHER" id="PTHR17068">
    <property type="entry name" value="MYELOID-ASSOCIATED DIFFERENTIATION MARKER MYADM FAMILY MEMBER"/>
    <property type="match status" value="1"/>
</dbReference>
<evidence type="ECO:0000256" key="4">
    <source>
        <dbReference type="ARBA" id="ARBA00022989"/>
    </source>
</evidence>
<dbReference type="AlphaFoldDB" id="A0A401PEB8"/>
<gene>
    <name evidence="11" type="ORF">scyTo_0005949</name>
</gene>
<feature type="transmembrane region" description="Helical" evidence="9">
    <location>
        <begin position="270"/>
        <end position="289"/>
    </location>
</feature>
<evidence type="ECO:0000256" key="5">
    <source>
        <dbReference type="ARBA" id="ARBA00023136"/>
    </source>
</evidence>
<evidence type="ECO:0000259" key="10">
    <source>
        <dbReference type="PROSITE" id="PS51225"/>
    </source>
</evidence>
<evidence type="ECO:0000313" key="12">
    <source>
        <dbReference type="Proteomes" id="UP000288216"/>
    </source>
</evidence>
<comment type="caution">
    <text evidence="11">The sequence shown here is derived from an EMBL/GenBank/DDBJ whole genome shotgun (WGS) entry which is preliminary data.</text>
</comment>
<comment type="subcellular location">
    <subcellularLocation>
        <location evidence="1">Membrane</location>
        <topology evidence="1">Multi-pass membrane protein</topology>
    </subcellularLocation>
</comment>
<protein>
    <recommendedName>
        <fullName evidence="7">Myeloid-associated differentiation marker-like protein 2</fullName>
    </recommendedName>
</protein>
<evidence type="ECO:0000256" key="7">
    <source>
        <dbReference type="ARBA" id="ARBA00040733"/>
    </source>
</evidence>
<evidence type="ECO:0000256" key="2">
    <source>
        <dbReference type="ARBA" id="ARBA00022692"/>
    </source>
</evidence>
<reference evidence="11 12" key="1">
    <citation type="journal article" date="2018" name="Nat. Ecol. Evol.">
        <title>Shark genomes provide insights into elasmobranch evolution and the origin of vertebrates.</title>
        <authorList>
            <person name="Hara Y"/>
            <person name="Yamaguchi K"/>
            <person name="Onimaru K"/>
            <person name="Kadota M"/>
            <person name="Koyanagi M"/>
            <person name="Keeley SD"/>
            <person name="Tatsumi K"/>
            <person name="Tanaka K"/>
            <person name="Motone F"/>
            <person name="Kageyama Y"/>
            <person name="Nozu R"/>
            <person name="Adachi N"/>
            <person name="Nishimura O"/>
            <person name="Nakagawa R"/>
            <person name="Tanegashima C"/>
            <person name="Kiyatake I"/>
            <person name="Matsumoto R"/>
            <person name="Murakumo K"/>
            <person name="Nishida K"/>
            <person name="Terakita A"/>
            <person name="Kuratani S"/>
            <person name="Sato K"/>
            <person name="Hyodo S Kuraku.S."/>
        </authorList>
    </citation>
    <scope>NUCLEOTIDE SEQUENCE [LARGE SCALE GENOMIC DNA]</scope>
</reference>
<feature type="transmembrane region" description="Helical" evidence="9">
    <location>
        <begin position="42"/>
        <end position="65"/>
    </location>
</feature>
<name>A0A401PEB8_SCYTO</name>
<dbReference type="STRING" id="75743.A0A401PEB8"/>
<keyword evidence="5 8" id="KW-0472">Membrane</keyword>
<evidence type="ECO:0000313" key="11">
    <source>
        <dbReference type="EMBL" id="GCB71466.1"/>
    </source>
</evidence>
<comment type="similarity">
    <text evidence="6">Belongs to the MAL family.</text>
</comment>
<keyword evidence="3" id="KW-0677">Repeat</keyword>
<organism evidence="11 12">
    <name type="scientific">Scyliorhinus torazame</name>
    <name type="common">Cloudy catshark</name>
    <name type="synonym">Catulus torazame</name>
    <dbReference type="NCBI Taxonomy" id="75743"/>
    <lineage>
        <taxon>Eukaryota</taxon>
        <taxon>Metazoa</taxon>
        <taxon>Chordata</taxon>
        <taxon>Craniata</taxon>
        <taxon>Vertebrata</taxon>
        <taxon>Chondrichthyes</taxon>
        <taxon>Elasmobranchii</taxon>
        <taxon>Galeomorphii</taxon>
        <taxon>Galeoidea</taxon>
        <taxon>Carcharhiniformes</taxon>
        <taxon>Scyliorhinidae</taxon>
        <taxon>Scyliorhinus</taxon>
    </lineage>
</organism>
<feature type="domain" description="MARVEL" evidence="10">
    <location>
        <begin position="151"/>
        <end position="295"/>
    </location>
</feature>
<evidence type="ECO:0000256" key="9">
    <source>
        <dbReference type="SAM" id="Phobius"/>
    </source>
</evidence>
<keyword evidence="4 9" id="KW-1133">Transmembrane helix</keyword>
<dbReference type="EMBL" id="BFAA01001937">
    <property type="protein sequence ID" value="GCB71466.1"/>
    <property type="molecule type" value="Genomic_DNA"/>
</dbReference>
<evidence type="ECO:0000256" key="6">
    <source>
        <dbReference type="ARBA" id="ARBA00034721"/>
    </source>
</evidence>
<sequence length="299" mass="32775">MMEPGGPYLDSSALLSPLGVLRCLQALFGCITLSLVAHDGGFGAASGHFCMFAWGWCLALTALILSFEFTRLHSCLSISWDNFTIAFAMLATLMYVTATIIYPIYFVELECDQCQSRNFRISATSSSALACIAYAVEIHLTRAKPGQTGAYMATTSGLLKVVQAYVACILFGALLSGSEYSRYPATQWCVGVYSLCFIVTALVIALNVSGRAGLLRCPFDRVVVLYTFLATLLYLSAAVIWPVFCFDNKYGSMERPASCSLGDCAWDSQLIIAIFTYINLILYTVDLIYSQKIRYIAEP</sequence>
<evidence type="ECO:0000256" key="3">
    <source>
        <dbReference type="ARBA" id="ARBA00022737"/>
    </source>
</evidence>
<dbReference type="PROSITE" id="PS51225">
    <property type="entry name" value="MARVEL"/>
    <property type="match status" value="2"/>
</dbReference>
<dbReference type="Pfam" id="PF01284">
    <property type="entry name" value="MARVEL"/>
    <property type="match status" value="2"/>
</dbReference>
<dbReference type="OMA" id="TGGPYLN"/>
<accession>A0A401PEB8</accession>
<dbReference type="PANTHER" id="PTHR17068:SF5">
    <property type="entry name" value="MYELOID-ASSOCIATED DIFFERENTIATION MARKER-LIKE PROTEIN 2"/>
    <property type="match status" value="1"/>
</dbReference>
<evidence type="ECO:0000256" key="8">
    <source>
        <dbReference type="PROSITE-ProRule" id="PRU00581"/>
    </source>
</evidence>